<dbReference type="GO" id="GO:0016747">
    <property type="term" value="F:acyltransferase activity, transferring groups other than amino-acyl groups"/>
    <property type="evidence" value="ECO:0007669"/>
    <property type="project" value="InterPro"/>
</dbReference>
<dbReference type="PROSITE" id="PS51186">
    <property type="entry name" value="GNAT"/>
    <property type="match status" value="1"/>
</dbReference>
<dbReference type="CDD" id="cd04301">
    <property type="entry name" value="NAT_SF"/>
    <property type="match status" value="1"/>
</dbReference>
<dbReference type="eggNOG" id="COG0456">
    <property type="taxonomic scope" value="Bacteria"/>
</dbReference>
<keyword evidence="2" id="KW-0808">Transferase</keyword>
<sequence>MSTPPVDVCYKVNAPLSSQQFIELLAKTSLGPRRPLDDETAIAGMLKHANLLVSAWQGETLVGIARSVTDFHFCCYLSDLAVSDDCQHAGIGKKLIQHTAKQLEKGCKIILQAAPLAVDYYPKLGFEKHNSAWLMSASELHSEA</sequence>
<dbReference type="PANTHER" id="PTHR43233:SF1">
    <property type="entry name" value="FAMILY N-ACETYLTRANSFERASE, PUTATIVE (AFU_ORTHOLOGUE AFUA_6G03350)-RELATED"/>
    <property type="match status" value="1"/>
</dbReference>
<name>A0A093RZH8_9GAMM</name>
<dbReference type="Proteomes" id="UP000032874">
    <property type="component" value="Unassembled WGS sequence"/>
</dbReference>
<gene>
    <name evidence="2" type="ORF">KP22_16205</name>
</gene>
<dbReference type="EMBL" id="JQHM01000009">
    <property type="protein sequence ID" value="KFX03261.1"/>
    <property type="molecule type" value="Genomic_DNA"/>
</dbReference>
<comment type="caution">
    <text evidence="2">The sequence shown here is derived from an EMBL/GenBank/DDBJ whole genome shotgun (WGS) entry which is preliminary data.</text>
</comment>
<dbReference type="InterPro" id="IPR000182">
    <property type="entry name" value="GNAT_dom"/>
</dbReference>
<organism evidence="2 3">
    <name type="scientific">Pectobacterium betavasculorum</name>
    <dbReference type="NCBI Taxonomy" id="55207"/>
    <lineage>
        <taxon>Bacteria</taxon>
        <taxon>Pseudomonadati</taxon>
        <taxon>Pseudomonadota</taxon>
        <taxon>Gammaproteobacteria</taxon>
        <taxon>Enterobacterales</taxon>
        <taxon>Pectobacteriaceae</taxon>
        <taxon>Pectobacterium</taxon>
    </lineage>
</organism>
<accession>A0A093RZH8</accession>
<dbReference type="InterPro" id="IPR016181">
    <property type="entry name" value="Acyl_CoA_acyltransferase"/>
</dbReference>
<dbReference type="AlphaFoldDB" id="A0A093RZH8"/>
<dbReference type="SUPFAM" id="SSF55729">
    <property type="entry name" value="Acyl-CoA N-acyltransferases (Nat)"/>
    <property type="match status" value="1"/>
</dbReference>
<proteinExistence type="predicted"/>
<dbReference type="Pfam" id="PF13673">
    <property type="entry name" value="Acetyltransf_10"/>
    <property type="match status" value="1"/>
</dbReference>
<evidence type="ECO:0000313" key="3">
    <source>
        <dbReference type="Proteomes" id="UP000032874"/>
    </source>
</evidence>
<dbReference type="STRING" id="55207.KP22_16205"/>
<reference evidence="2 3" key="1">
    <citation type="submission" date="2014-08" db="EMBL/GenBank/DDBJ databases">
        <title>Genome sequences of NCPPB Pectobacterium isolates.</title>
        <authorList>
            <person name="Glover R.H."/>
            <person name="Sapp M."/>
            <person name="Elphinstone J."/>
        </authorList>
    </citation>
    <scope>NUCLEOTIDE SEQUENCE [LARGE SCALE GENOMIC DNA]</scope>
    <source>
        <strain evidence="2 3">NCPPB 2795</strain>
    </source>
</reference>
<evidence type="ECO:0000313" key="2">
    <source>
        <dbReference type="EMBL" id="KFX03261.1"/>
    </source>
</evidence>
<protein>
    <submittedName>
        <fullName evidence="2">Acetyltransferase</fullName>
    </submittedName>
</protein>
<dbReference type="InterPro" id="IPR053144">
    <property type="entry name" value="Acetyltransferase_Butenolide"/>
</dbReference>
<dbReference type="Gene3D" id="3.40.630.30">
    <property type="match status" value="1"/>
</dbReference>
<evidence type="ECO:0000259" key="1">
    <source>
        <dbReference type="PROSITE" id="PS51186"/>
    </source>
</evidence>
<dbReference type="PANTHER" id="PTHR43233">
    <property type="entry name" value="FAMILY N-ACETYLTRANSFERASE, PUTATIVE (AFU_ORTHOLOGUE AFUA_6G03350)-RELATED"/>
    <property type="match status" value="1"/>
</dbReference>
<dbReference type="RefSeq" id="WP_039325156.1">
    <property type="nucleotide sequence ID" value="NZ_JQHM01000009.1"/>
</dbReference>
<feature type="domain" description="N-acetyltransferase" evidence="1">
    <location>
        <begin position="8"/>
        <end position="144"/>
    </location>
</feature>